<dbReference type="InterPro" id="IPR036291">
    <property type="entry name" value="NAD(P)-bd_dom_sf"/>
</dbReference>
<sequence length="385" mass="42537">MRKVQPLSDQTINFRYLSEPDMIDAGVTDMKRCVDVMEETLVLLRQGDFRMAGPTAMSHGAMIDFPKEPQFENMPADGPDRRFMAMPAYLGGRFGTTGVKWYGSNLTNREKDLPRSIHLFNLNDTDTGAPLAVMSGNLLSAYRTGAIPGVAVKHLAREDSRVLGIVGPGVIGRAVTEATLVLRPGINRIVVKGVDEADVQRYADYIQPRFPQIKTIEAADSIEEVARESDIMTVTVTTDASGSEAFPYINHDWLKPGALLLHPAAVRYNDEFFTSGDARMVVDSWRLYDAWADEYANQAYENLGIVGTHWHDLLTDGKLQADQIEEIADIATGTIPARQNDDEIILYSAGGMPVEDVAWATDIYRTAVEKNIGTPLNLWETPALS</sequence>
<dbReference type="Proteomes" id="UP000006015">
    <property type="component" value="Unassembled WGS sequence"/>
</dbReference>
<gene>
    <name evidence="1" type="ORF">HMPREF0281_02126</name>
</gene>
<reference evidence="1 2" key="1">
    <citation type="submission" date="2010-04" db="EMBL/GenBank/DDBJ databases">
        <authorList>
            <person name="Weinstock G."/>
            <person name="Sodergren E."/>
            <person name="Clifton S."/>
            <person name="Fulton L."/>
            <person name="Fulton B."/>
            <person name="Courtney L."/>
            <person name="Fronick C."/>
            <person name="Harrison M."/>
            <person name="Strong C."/>
            <person name="Farmer C."/>
            <person name="Delahaunty K."/>
            <person name="Markovic C."/>
            <person name="Hall O."/>
            <person name="Minx P."/>
            <person name="Tomlinson C."/>
            <person name="Mitreva M."/>
            <person name="Hou S."/>
            <person name="Wollam A."/>
            <person name="Pepin K.H."/>
            <person name="Johnson M."/>
            <person name="Bhonagiri V."/>
            <person name="Zhang X."/>
            <person name="Suruliraj S."/>
            <person name="Warren W."/>
            <person name="Chinwalla A."/>
            <person name="Mardis E.R."/>
            <person name="Wilson R.K."/>
        </authorList>
    </citation>
    <scope>NUCLEOTIDE SEQUENCE [LARGE SCALE GENOMIC DNA]</scope>
    <source>
        <strain evidence="1 2">DSM 20306</strain>
    </source>
</reference>
<keyword evidence="2" id="KW-1185">Reference proteome</keyword>
<dbReference type="Pfam" id="PF02423">
    <property type="entry name" value="OCD_Mu_crystall"/>
    <property type="match status" value="1"/>
</dbReference>
<comment type="caution">
    <text evidence="1">The sequence shown here is derived from an EMBL/GenBank/DDBJ whole genome shotgun (WGS) entry which is preliminary data.</text>
</comment>
<dbReference type="RefSeq" id="WP_003848825.1">
    <property type="nucleotide sequence ID" value="NZ_CP009244.1"/>
</dbReference>
<proteinExistence type="predicted"/>
<dbReference type="PANTHER" id="PTHR13812">
    <property type="entry name" value="KETIMINE REDUCTASE MU-CRYSTALLIN"/>
    <property type="match status" value="1"/>
</dbReference>
<accession>A0ABP2IB28</accession>
<dbReference type="NCBIfam" id="NF004848">
    <property type="entry name" value="PRK06199.1"/>
    <property type="match status" value="1"/>
</dbReference>
<dbReference type="InterPro" id="IPR023401">
    <property type="entry name" value="ODC_N"/>
</dbReference>
<dbReference type="SUPFAM" id="SSF51735">
    <property type="entry name" value="NAD(P)-binding Rossmann-fold domains"/>
    <property type="match status" value="1"/>
</dbReference>
<evidence type="ECO:0000313" key="2">
    <source>
        <dbReference type="Proteomes" id="UP000006015"/>
    </source>
</evidence>
<organism evidence="1 2">
    <name type="scientific">Corynebacterium ammoniagenes DSM 20306</name>
    <dbReference type="NCBI Taxonomy" id="649754"/>
    <lineage>
        <taxon>Bacteria</taxon>
        <taxon>Bacillati</taxon>
        <taxon>Actinomycetota</taxon>
        <taxon>Actinomycetes</taxon>
        <taxon>Mycobacteriales</taxon>
        <taxon>Corynebacteriaceae</taxon>
        <taxon>Corynebacterium</taxon>
    </lineage>
</organism>
<dbReference type="PIRSF" id="PIRSF001439">
    <property type="entry name" value="CryM"/>
    <property type="match status" value="1"/>
</dbReference>
<name>A0ABP2IB28_CORAM</name>
<evidence type="ECO:0000313" key="1">
    <source>
        <dbReference type="EMBL" id="EFG80759.1"/>
    </source>
</evidence>
<dbReference type="PANTHER" id="PTHR13812:SF19">
    <property type="entry name" value="KETIMINE REDUCTASE MU-CRYSTALLIN"/>
    <property type="match status" value="1"/>
</dbReference>
<dbReference type="Gene3D" id="3.30.1780.10">
    <property type="entry name" value="ornithine cyclodeaminase, domain 1"/>
    <property type="match status" value="1"/>
</dbReference>
<dbReference type="EMBL" id="ADNS01000027">
    <property type="protein sequence ID" value="EFG80759.1"/>
    <property type="molecule type" value="Genomic_DNA"/>
</dbReference>
<dbReference type="Gene3D" id="3.40.50.720">
    <property type="entry name" value="NAD(P)-binding Rossmann-like Domain"/>
    <property type="match status" value="1"/>
</dbReference>
<dbReference type="InterPro" id="IPR003462">
    <property type="entry name" value="ODC_Mu_crystall"/>
</dbReference>
<protein>
    <submittedName>
        <fullName evidence="1">Ornithine cyclodeaminase</fullName>
    </submittedName>
</protein>